<accession>A0A454XIZ3</accession>
<dbReference type="AlphaFoldDB" id="A0A454XIZ3"/>
<evidence type="ECO:0000313" key="2">
    <source>
        <dbReference type="Proteomes" id="UP000005239"/>
    </source>
</evidence>
<accession>A0A8R1UJY9</accession>
<reference evidence="2" key="1">
    <citation type="journal article" date="2008" name="Nat. Genet.">
        <title>The Pristionchus pacificus genome provides a unique perspective on nematode lifestyle and parasitism.</title>
        <authorList>
            <person name="Dieterich C."/>
            <person name="Clifton S.W."/>
            <person name="Schuster L.N."/>
            <person name="Chinwalla A."/>
            <person name="Delehaunty K."/>
            <person name="Dinkelacker I."/>
            <person name="Fulton L."/>
            <person name="Fulton R."/>
            <person name="Godfrey J."/>
            <person name="Minx P."/>
            <person name="Mitreva M."/>
            <person name="Roeseler W."/>
            <person name="Tian H."/>
            <person name="Witte H."/>
            <person name="Yang S.P."/>
            <person name="Wilson R.K."/>
            <person name="Sommer R.J."/>
        </authorList>
    </citation>
    <scope>NUCLEOTIDE SEQUENCE [LARGE SCALE GENOMIC DNA]</scope>
    <source>
        <strain evidence="2">PS312</strain>
    </source>
</reference>
<dbReference type="Proteomes" id="UP000005239">
    <property type="component" value="Unassembled WGS sequence"/>
</dbReference>
<keyword evidence="2" id="KW-1185">Reference proteome</keyword>
<proteinExistence type="predicted"/>
<organism evidence="1 2">
    <name type="scientific">Pristionchus pacificus</name>
    <name type="common">Parasitic nematode worm</name>
    <dbReference type="NCBI Taxonomy" id="54126"/>
    <lineage>
        <taxon>Eukaryota</taxon>
        <taxon>Metazoa</taxon>
        <taxon>Ecdysozoa</taxon>
        <taxon>Nematoda</taxon>
        <taxon>Chromadorea</taxon>
        <taxon>Rhabditida</taxon>
        <taxon>Rhabditina</taxon>
        <taxon>Diplogasteromorpha</taxon>
        <taxon>Diplogasteroidea</taxon>
        <taxon>Neodiplogasteridae</taxon>
        <taxon>Pristionchus</taxon>
    </lineage>
</organism>
<name>A0A454XIZ3_PRIPA</name>
<sequence>MYMDTRNELAIRGRRVRHGREKNIRDSDYEYKMRFVTALFACNSRHFVCILVCKVELGDYHLDQQYEHYYIVRKADGMRACFHRWARYEGNDGAQPLVVVFFMNQKKEEQRIGCCGSPSF</sequence>
<reference evidence="1" key="2">
    <citation type="submission" date="2022-06" db="UniProtKB">
        <authorList>
            <consortium name="EnsemblMetazoa"/>
        </authorList>
    </citation>
    <scope>IDENTIFICATION</scope>
    <source>
        <strain evidence="1">PS312</strain>
    </source>
</reference>
<dbReference type="EnsemblMetazoa" id="PPA25796.1">
    <property type="protein sequence ID" value="PPA25796.1"/>
    <property type="gene ID" value="WBGene00115350"/>
</dbReference>
<gene>
    <name evidence="1" type="primary">WBGene00115350</name>
</gene>
<evidence type="ECO:0000313" key="1">
    <source>
        <dbReference type="EnsemblMetazoa" id="PPA25796.1"/>
    </source>
</evidence>
<protein>
    <submittedName>
        <fullName evidence="1">Uncharacterized protein</fullName>
    </submittedName>
</protein>